<dbReference type="CDD" id="cd06558">
    <property type="entry name" value="crotonase-like"/>
    <property type="match status" value="1"/>
</dbReference>
<dbReference type="GO" id="GO:0003824">
    <property type="term" value="F:catalytic activity"/>
    <property type="evidence" value="ECO:0007669"/>
    <property type="project" value="UniProtKB-ARBA"/>
</dbReference>
<evidence type="ECO:0000313" key="2">
    <source>
        <dbReference type="Proteomes" id="UP000294881"/>
    </source>
</evidence>
<accession>A0A4R2GRS4</accession>
<reference evidence="1 2" key="1">
    <citation type="submission" date="2019-03" db="EMBL/GenBank/DDBJ databases">
        <title>Genomic Encyclopedia of Type Strains, Phase IV (KMG-IV): sequencing the most valuable type-strain genomes for metagenomic binning, comparative biology and taxonomic classification.</title>
        <authorList>
            <person name="Goeker M."/>
        </authorList>
    </citation>
    <scope>NUCLEOTIDE SEQUENCE [LARGE SCALE GENOMIC DNA]</scope>
    <source>
        <strain evidence="1 2">DSM 22958</strain>
    </source>
</reference>
<dbReference type="NCBIfam" id="NF006140">
    <property type="entry name" value="PRK08290.1"/>
    <property type="match status" value="1"/>
</dbReference>
<gene>
    <name evidence="1" type="ORF">EV666_108105</name>
</gene>
<dbReference type="OrthoDB" id="9807606at2"/>
<dbReference type="AlphaFoldDB" id="A0A4R2GRS4"/>
<dbReference type="Gene3D" id="3.90.226.10">
    <property type="entry name" value="2-enoyl-CoA Hydratase, Chain A, domain 1"/>
    <property type="match status" value="1"/>
</dbReference>
<dbReference type="PANTHER" id="PTHR11941:SF124">
    <property type="entry name" value="ENOYL-COA HYDRATASE ECHA13-RELATED"/>
    <property type="match status" value="1"/>
</dbReference>
<dbReference type="PANTHER" id="PTHR11941">
    <property type="entry name" value="ENOYL-COA HYDRATASE-RELATED"/>
    <property type="match status" value="1"/>
</dbReference>
<proteinExistence type="predicted"/>
<dbReference type="Pfam" id="PF00378">
    <property type="entry name" value="ECH_1"/>
    <property type="match status" value="2"/>
</dbReference>
<dbReference type="InterPro" id="IPR029045">
    <property type="entry name" value="ClpP/crotonase-like_dom_sf"/>
</dbReference>
<sequence length="286" mass="32018">MPTFDTIIYEKPEANIARIWLNRPDARNAQDTQLLYELNDAFDAAMADNQVKVVILAAKGQHFSAGHDLREKDVEKGQRKLVGSWGADNWGPADWAGAEAYYAREKEIYEGFCRRWRDLAKPTIASVHGKAIAGGLMLIWPCDFVIASDDATFQDNTMYMGIPGVEYFAHAWELGIRKAKEFLMTGQPISAEEARAAGMVNRVVTRDALEAETLAFARSLADKPAFALKLAKDALNAVFHAQGFENVQRAAFNAHHLAHTHYRLHQNGSFIDAEFMKNFQSKANKK</sequence>
<keyword evidence="2" id="KW-1185">Reference proteome</keyword>
<dbReference type="RefSeq" id="WP_132007186.1">
    <property type="nucleotide sequence ID" value="NZ_JBHUNN010000001.1"/>
</dbReference>
<protein>
    <submittedName>
        <fullName evidence="1">Enoyl-CoA hydratase</fullName>
    </submittedName>
</protein>
<name>A0A4R2GRS4_9HYPH</name>
<evidence type="ECO:0000313" key="1">
    <source>
        <dbReference type="EMBL" id="TCO12782.1"/>
    </source>
</evidence>
<dbReference type="EMBL" id="SLWL01000008">
    <property type="protein sequence ID" value="TCO12782.1"/>
    <property type="molecule type" value="Genomic_DNA"/>
</dbReference>
<dbReference type="Proteomes" id="UP000294881">
    <property type="component" value="Unassembled WGS sequence"/>
</dbReference>
<dbReference type="GO" id="GO:0006635">
    <property type="term" value="P:fatty acid beta-oxidation"/>
    <property type="evidence" value="ECO:0007669"/>
    <property type="project" value="TreeGrafter"/>
</dbReference>
<organism evidence="1 2">
    <name type="scientific">Camelimonas lactis</name>
    <dbReference type="NCBI Taxonomy" id="659006"/>
    <lineage>
        <taxon>Bacteria</taxon>
        <taxon>Pseudomonadati</taxon>
        <taxon>Pseudomonadota</taxon>
        <taxon>Alphaproteobacteria</taxon>
        <taxon>Hyphomicrobiales</taxon>
        <taxon>Chelatococcaceae</taxon>
        <taxon>Camelimonas</taxon>
    </lineage>
</organism>
<dbReference type="InterPro" id="IPR001753">
    <property type="entry name" value="Enoyl-CoA_hydra/iso"/>
</dbReference>
<comment type="caution">
    <text evidence="1">The sequence shown here is derived from an EMBL/GenBank/DDBJ whole genome shotgun (WGS) entry which is preliminary data.</text>
</comment>
<dbReference type="SUPFAM" id="SSF52096">
    <property type="entry name" value="ClpP/crotonase"/>
    <property type="match status" value="1"/>
</dbReference>